<evidence type="ECO:0000256" key="4">
    <source>
        <dbReference type="ARBA" id="ARBA00023242"/>
    </source>
</evidence>
<comment type="subcellular location">
    <subcellularLocation>
        <location evidence="1">Nucleus</location>
    </subcellularLocation>
</comment>
<keyword evidence="4" id="KW-0539">Nucleus</keyword>
<evidence type="ECO:0000256" key="5">
    <source>
        <dbReference type="SAM" id="MobiDB-lite"/>
    </source>
</evidence>
<dbReference type="InterPro" id="IPR050781">
    <property type="entry name" value="CWC22_splicing_factor"/>
</dbReference>
<dbReference type="EMBL" id="JAIWYP010000004">
    <property type="protein sequence ID" value="KAH3836401.1"/>
    <property type="molecule type" value="Genomic_DNA"/>
</dbReference>
<keyword evidence="8" id="KW-1185">Reference proteome</keyword>
<feature type="compositionally biased region" description="Basic and acidic residues" evidence="5">
    <location>
        <begin position="78"/>
        <end position="95"/>
    </location>
</feature>
<dbReference type="InterPro" id="IPR003891">
    <property type="entry name" value="Initiation_fac_eIF4g_MI"/>
</dbReference>
<evidence type="ECO:0000313" key="7">
    <source>
        <dbReference type="EMBL" id="KAH3836401.1"/>
    </source>
</evidence>
<dbReference type="GO" id="GO:0003723">
    <property type="term" value="F:RNA binding"/>
    <property type="evidence" value="ECO:0007669"/>
    <property type="project" value="TreeGrafter"/>
</dbReference>
<dbReference type="AlphaFoldDB" id="A0A9D4QMB0"/>
<dbReference type="PANTHER" id="PTHR18034:SF3">
    <property type="entry name" value="PRE-MRNA-SPLICING FACTOR CWC22 HOMOLOG"/>
    <property type="match status" value="1"/>
</dbReference>
<dbReference type="PANTHER" id="PTHR18034">
    <property type="entry name" value="CELL CYCLE CONTROL PROTEIN CWF22-RELATED"/>
    <property type="match status" value="1"/>
</dbReference>
<proteinExistence type="predicted"/>
<accession>A0A9D4QMB0</accession>
<sequence>MKNMGKPKPADGALKLLRAMQANITDKLISLKSSDQRQVKITDKSRLISLTSNSQANITDKARQISLTSNSQAQITDKSSRQADDHLPDGDKPGGIEEDYLPHHSVQSVLRGMKLKPGQERFCMLDRKYVEPFQAMFKEQYETIHRLETNKLRNVAKFIAHLLFTDSISWAKKPQHTQGPVPYAS</sequence>
<feature type="domain" description="MI" evidence="6">
    <location>
        <begin position="120"/>
        <end position="168"/>
    </location>
</feature>
<evidence type="ECO:0000256" key="3">
    <source>
        <dbReference type="ARBA" id="ARBA00023187"/>
    </source>
</evidence>
<comment type="caution">
    <text evidence="7">The sequence shown here is derived from an EMBL/GenBank/DDBJ whole genome shotgun (WGS) entry which is preliminary data.</text>
</comment>
<dbReference type="Pfam" id="PF02847">
    <property type="entry name" value="MA3"/>
    <property type="match status" value="1"/>
</dbReference>
<reference evidence="7" key="2">
    <citation type="submission" date="2020-11" db="EMBL/GenBank/DDBJ databases">
        <authorList>
            <person name="McCartney M.A."/>
            <person name="Auch B."/>
            <person name="Kono T."/>
            <person name="Mallez S."/>
            <person name="Becker A."/>
            <person name="Gohl D.M."/>
            <person name="Silverstein K.A.T."/>
            <person name="Koren S."/>
            <person name="Bechman K.B."/>
            <person name="Herman A."/>
            <person name="Abrahante J.E."/>
            <person name="Garbe J."/>
        </authorList>
    </citation>
    <scope>NUCLEOTIDE SEQUENCE</scope>
    <source>
        <strain evidence="7">Duluth1</strain>
        <tissue evidence="7">Whole animal</tissue>
    </source>
</reference>
<dbReference type="GO" id="GO:0000398">
    <property type="term" value="P:mRNA splicing, via spliceosome"/>
    <property type="evidence" value="ECO:0007669"/>
    <property type="project" value="TreeGrafter"/>
</dbReference>
<reference evidence="7" key="1">
    <citation type="journal article" date="2019" name="bioRxiv">
        <title>The Genome of the Zebra Mussel, Dreissena polymorpha: A Resource for Invasive Species Research.</title>
        <authorList>
            <person name="McCartney M.A."/>
            <person name="Auch B."/>
            <person name="Kono T."/>
            <person name="Mallez S."/>
            <person name="Zhang Y."/>
            <person name="Obille A."/>
            <person name="Becker A."/>
            <person name="Abrahante J.E."/>
            <person name="Garbe J."/>
            <person name="Badalamenti J.P."/>
            <person name="Herman A."/>
            <person name="Mangelson H."/>
            <person name="Liachko I."/>
            <person name="Sullivan S."/>
            <person name="Sone E.D."/>
            <person name="Koren S."/>
            <person name="Silverstein K.A.T."/>
            <person name="Beckman K.B."/>
            <person name="Gohl D.M."/>
        </authorList>
    </citation>
    <scope>NUCLEOTIDE SEQUENCE</scope>
    <source>
        <strain evidence="7">Duluth1</strain>
        <tissue evidence="7">Whole animal</tissue>
    </source>
</reference>
<feature type="region of interest" description="Disordered" evidence="5">
    <location>
        <begin position="68"/>
        <end position="97"/>
    </location>
</feature>
<organism evidence="7 8">
    <name type="scientific">Dreissena polymorpha</name>
    <name type="common">Zebra mussel</name>
    <name type="synonym">Mytilus polymorpha</name>
    <dbReference type="NCBI Taxonomy" id="45954"/>
    <lineage>
        <taxon>Eukaryota</taxon>
        <taxon>Metazoa</taxon>
        <taxon>Spiralia</taxon>
        <taxon>Lophotrochozoa</taxon>
        <taxon>Mollusca</taxon>
        <taxon>Bivalvia</taxon>
        <taxon>Autobranchia</taxon>
        <taxon>Heteroconchia</taxon>
        <taxon>Euheterodonta</taxon>
        <taxon>Imparidentia</taxon>
        <taxon>Neoheterodontei</taxon>
        <taxon>Myida</taxon>
        <taxon>Dreissenoidea</taxon>
        <taxon>Dreissenidae</taxon>
        <taxon>Dreissena</taxon>
    </lineage>
</organism>
<evidence type="ECO:0000256" key="1">
    <source>
        <dbReference type="ARBA" id="ARBA00004123"/>
    </source>
</evidence>
<protein>
    <recommendedName>
        <fullName evidence="6">MI domain-containing protein</fullName>
    </recommendedName>
</protein>
<evidence type="ECO:0000256" key="2">
    <source>
        <dbReference type="ARBA" id="ARBA00022664"/>
    </source>
</evidence>
<keyword evidence="3" id="KW-0508">mRNA splicing</keyword>
<evidence type="ECO:0000313" key="8">
    <source>
        <dbReference type="Proteomes" id="UP000828390"/>
    </source>
</evidence>
<dbReference type="GO" id="GO:0071013">
    <property type="term" value="C:catalytic step 2 spliceosome"/>
    <property type="evidence" value="ECO:0007669"/>
    <property type="project" value="TreeGrafter"/>
</dbReference>
<dbReference type="Proteomes" id="UP000828390">
    <property type="component" value="Unassembled WGS sequence"/>
</dbReference>
<feature type="compositionally biased region" description="Polar residues" evidence="5">
    <location>
        <begin position="68"/>
        <end position="77"/>
    </location>
</feature>
<name>A0A9D4QMB0_DREPO</name>
<keyword evidence="2" id="KW-0507">mRNA processing</keyword>
<evidence type="ECO:0000259" key="6">
    <source>
        <dbReference type="Pfam" id="PF02847"/>
    </source>
</evidence>
<gene>
    <name evidence="7" type="ORF">DPMN_109771</name>
</gene>